<evidence type="ECO:0000313" key="3">
    <source>
        <dbReference type="Proteomes" id="UP001156441"/>
    </source>
</evidence>
<dbReference type="InterPro" id="IPR033458">
    <property type="entry name" value="DUF5134"/>
</dbReference>
<dbReference type="EMBL" id="JAFFZE010000016">
    <property type="protein sequence ID" value="MCT2585784.1"/>
    <property type="molecule type" value="Genomic_DNA"/>
</dbReference>
<gene>
    <name evidence="2" type="ORF">JT362_21950</name>
</gene>
<dbReference type="Pfam" id="PF17197">
    <property type="entry name" value="DUF5134"/>
    <property type="match status" value="1"/>
</dbReference>
<dbReference type="RefSeq" id="WP_260193478.1">
    <property type="nucleotide sequence ID" value="NZ_JAFFZE010000016.1"/>
</dbReference>
<comment type="caution">
    <text evidence="2">The sequence shown here is derived from an EMBL/GenBank/DDBJ whole genome shotgun (WGS) entry which is preliminary data.</text>
</comment>
<feature type="transmembrane region" description="Helical" evidence="1">
    <location>
        <begin position="6"/>
        <end position="24"/>
    </location>
</feature>
<name>A0ABT2JE23_9PSEU</name>
<evidence type="ECO:0000256" key="1">
    <source>
        <dbReference type="SAM" id="Phobius"/>
    </source>
</evidence>
<keyword evidence="1" id="KW-1133">Transmembrane helix</keyword>
<keyword evidence="1" id="KW-0472">Membrane</keyword>
<feature type="transmembrane region" description="Helical" evidence="1">
    <location>
        <begin position="139"/>
        <end position="164"/>
    </location>
</feature>
<reference evidence="2 3" key="1">
    <citation type="submission" date="2021-02" db="EMBL/GenBank/DDBJ databases">
        <title>Actinophytocola xerophila sp. nov., isolated from soil of cotton cropping field.</title>
        <authorList>
            <person name="Huang R."/>
            <person name="Chen X."/>
            <person name="Ge X."/>
            <person name="Liu W."/>
        </authorList>
    </citation>
    <scope>NUCLEOTIDE SEQUENCE [LARGE SCALE GENOMIC DNA]</scope>
    <source>
        <strain evidence="2 3">S1-96</strain>
    </source>
</reference>
<proteinExistence type="predicted"/>
<sequence length="206" mass="21217">MSADLALRLAGTAAFLAVAGFCVARLVAAHRAPGGYPGHHRAMDTAHVLMGVGMAAMVSPVGGPLPMAGWQTIFLVMTFWFVGSWWHSRRAAPAPGDWHGGGLHHAVAAVAMLYMLTAMPAHHHDASSPWLSMGTTGHLSAGAALPAVGWALAGYCAVSAVLLVATTNWRPVPARVPSILLAPRLTATCQATMALGSGAMLVAMLA</sequence>
<keyword evidence="1" id="KW-0812">Transmembrane</keyword>
<evidence type="ECO:0000313" key="2">
    <source>
        <dbReference type="EMBL" id="MCT2585784.1"/>
    </source>
</evidence>
<accession>A0ABT2JE23</accession>
<feature type="transmembrane region" description="Helical" evidence="1">
    <location>
        <begin position="98"/>
        <end position="119"/>
    </location>
</feature>
<dbReference type="Proteomes" id="UP001156441">
    <property type="component" value="Unassembled WGS sequence"/>
</dbReference>
<organism evidence="2 3">
    <name type="scientific">Actinophytocola gossypii</name>
    <dbReference type="NCBI Taxonomy" id="2812003"/>
    <lineage>
        <taxon>Bacteria</taxon>
        <taxon>Bacillati</taxon>
        <taxon>Actinomycetota</taxon>
        <taxon>Actinomycetes</taxon>
        <taxon>Pseudonocardiales</taxon>
        <taxon>Pseudonocardiaceae</taxon>
    </lineage>
</organism>
<protein>
    <submittedName>
        <fullName evidence="2">DUF5134 domain-containing protein</fullName>
    </submittedName>
</protein>
<feature type="transmembrane region" description="Helical" evidence="1">
    <location>
        <begin position="68"/>
        <end position="86"/>
    </location>
</feature>
<keyword evidence="3" id="KW-1185">Reference proteome</keyword>